<dbReference type="Proteomes" id="UP000188967">
    <property type="component" value="Unassembled WGS sequence"/>
</dbReference>
<organism evidence="1 2">
    <name type="scientific">Escherichia coli</name>
    <dbReference type="NCBI Taxonomy" id="562"/>
    <lineage>
        <taxon>Bacteria</taxon>
        <taxon>Pseudomonadati</taxon>
        <taxon>Pseudomonadota</taxon>
        <taxon>Gammaproteobacteria</taxon>
        <taxon>Enterobacterales</taxon>
        <taxon>Enterobacteriaceae</taxon>
        <taxon>Escherichia</taxon>
    </lineage>
</organism>
<proteinExistence type="predicted"/>
<gene>
    <name evidence="1" type="ORF">BXT93_17395</name>
</gene>
<sequence length="146" mass="16388">MVYYVNDTAAATTLLTCRTKKEASIYASWANECQGGCNIEAQEDKFPIQISGEELLIYFGFTIDTLVDRLFTLMPTRSRAESNIVLIKIMLKTPTQSKATCCLKADKYPAHYSRLSRTLSQHCAWISQLSGGRNPMKLLRGIRGDL</sequence>
<evidence type="ECO:0000313" key="1">
    <source>
        <dbReference type="EMBL" id="ONG33426.1"/>
    </source>
</evidence>
<dbReference type="AlphaFoldDB" id="A0A1V2GC10"/>
<name>A0A1V2GC10_ECOLX</name>
<dbReference type="EMBL" id="MTPS01000293">
    <property type="protein sequence ID" value="ONG33426.1"/>
    <property type="molecule type" value="Genomic_DNA"/>
</dbReference>
<evidence type="ECO:0000313" key="2">
    <source>
        <dbReference type="Proteomes" id="UP000188967"/>
    </source>
</evidence>
<reference evidence="1 2" key="1">
    <citation type="submission" date="2017-01" db="EMBL/GenBank/DDBJ databases">
        <title>Draft genome sequence of an E. coli strain isolated from human, in Amazon, Brazil.</title>
        <authorList>
            <person name="Moura Q."/>
            <person name="Fernandes M.R."/>
            <person name="Cerdeira L."/>
            <person name="Vianello M."/>
            <person name="Souza T.A."/>
            <person name="Ienne S."/>
            <person name="Lincopan N."/>
        </authorList>
    </citation>
    <scope>NUCLEOTIDE SEQUENCE [LARGE SCALE GENOMIC DNA]</scope>
    <source>
        <strain evidence="1 2">ICBEcBL-II-13</strain>
    </source>
</reference>
<protein>
    <submittedName>
        <fullName evidence="1">Uncharacterized protein</fullName>
    </submittedName>
</protein>
<accession>A0A1V2GC10</accession>
<comment type="caution">
    <text evidence="1">The sequence shown here is derived from an EMBL/GenBank/DDBJ whole genome shotgun (WGS) entry which is preliminary data.</text>
</comment>